<name>A0A740BUB5_SALET</name>
<gene>
    <name evidence="1" type="ORF">G4V88_004549</name>
</gene>
<comment type="caution">
    <text evidence="1">The sequence shown here is derived from an EMBL/GenBank/DDBJ whole genome shotgun (WGS) entry which is preliminary data.</text>
</comment>
<accession>A0A740BUB5</accession>
<feature type="non-terminal residue" evidence="1">
    <location>
        <position position="1"/>
    </location>
</feature>
<protein>
    <submittedName>
        <fullName evidence="1">Uncharacterized protein</fullName>
    </submittedName>
</protein>
<reference evidence="1" key="2">
    <citation type="submission" date="2018-07" db="EMBL/GenBank/DDBJ databases">
        <authorList>
            <consortium name="NCBI Pathogen Detection Project"/>
        </authorList>
    </citation>
    <scope>NUCLEOTIDE SEQUENCE</scope>
    <source>
        <strain evidence="1">ID118700</strain>
    </source>
</reference>
<sequence length="46" mass="5291">YMTMKVMLAPKYKAPGNIYQALCRLKTIKHRFLVPQDLPGKMATHS</sequence>
<organism evidence="1">
    <name type="scientific">Salmonella enterica subsp. enterica serovar Heidelberg</name>
    <dbReference type="NCBI Taxonomy" id="611"/>
    <lineage>
        <taxon>Bacteria</taxon>
        <taxon>Pseudomonadati</taxon>
        <taxon>Pseudomonadota</taxon>
        <taxon>Gammaproteobacteria</taxon>
        <taxon>Enterobacterales</taxon>
        <taxon>Enterobacteriaceae</taxon>
        <taxon>Salmonella</taxon>
    </lineage>
</organism>
<dbReference type="AlphaFoldDB" id="A0A740BUB5"/>
<reference evidence="1" key="1">
    <citation type="journal article" date="2018" name="Genome Biol.">
        <title>SKESA: strategic k-mer extension for scrupulous assemblies.</title>
        <authorList>
            <person name="Souvorov A."/>
            <person name="Agarwala R."/>
            <person name="Lipman D.J."/>
        </authorList>
    </citation>
    <scope>NUCLEOTIDE SEQUENCE</scope>
    <source>
        <strain evidence="1">ID118700</strain>
    </source>
</reference>
<dbReference type="EMBL" id="DAATRM010000208">
    <property type="protein sequence ID" value="HAE9831771.1"/>
    <property type="molecule type" value="Genomic_DNA"/>
</dbReference>
<proteinExistence type="predicted"/>
<evidence type="ECO:0000313" key="1">
    <source>
        <dbReference type="EMBL" id="HAE9831771.1"/>
    </source>
</evidence>